<accession>A0A0A9AJP4</accession>
<protein>
    <submittedName>
        <fullName evidence="1">Uncharacterized protein</fullName>
    </submittedName>
</protein>
<name>A0A0A9AJP4_ARUDO</name>
<sequence length="99" mass="11763">MDNRRFGVIHVSPQNQRKVIKLTISLLLAGARFRHVNTKRGNCFMKVHRENKQEAKENIKFVKRPRFRIGSTTWELRAMMSIWRYVQLFLVFAGTTTKK</sequence>
<proteinExistence type="predicted"/>
<dbReference type="EMBL" id="GBRH01250578">
    <property type="protein sequence ID" value="JAD47317.1"/>
    <property type="molecule type" value="Transcribed_RNA"/>
</dbReference>
<evidence type="ECO:0000313" key="1">
    <source>
        <dbReference type="EMBL" id="JAD47317.1"/>
    </source>
</evidence>
<reference evidence="1" key="2">
    <citation type="journal article" date="2015" name="Data Brief">
        <title>Shoot transcriptome of the giant reed, Arundo donax.</title>
        <authorList>
            <person name="Barrero R.A."/>
            <person name="Guerrero F.D."/>
            <person name="Moolhuijzen P."/>
            <person name="Goolsby J.A."/>
            <person name="Tidwell J."/>
            <person name="Bellgard S.E."/>
            <person name="Bellgard M.I."/>
        </authorList>
    </citation>
    <scope>NUCLEOTIDE SEQUENCE</scope>
    <source>
        <tissue evidence="1">Shoot tissue taken approximately 20 cm above the soil surface</tissue>
    </source>
</reference>
<reference evidence="1" key="1">
    <citation type="submission" date="2014-09" db="EMBL/GenBank/DDBJ databases">
        <authorList>
            <person name="Magalhaes I.L.F."/>
            <person name="Oliveira U."/>
            <person name="Santos F.R."/>
            <person name="Vidigal T.H.D.A."/>
            <person name="Brescovit A.D."/>
            <person name="Santos A.J."/>
        </authorList>
    </citation>
    <scope>NUCLEOTIDE SEQUENCE</scope>
    <source>
        <tissue evidence="1">Shoot tissue taken approximately 20 cm above the soil surface</tissue>
    </source>
</reference>
<organism evidence="1">
    <name type="scientific">Arundo donax</name>
    <name type="common">Giant reed</name>
    <name type="synonym">Donax arundinaceus</name>
    <dbReference type="NCBI Taxonomy" id="35708"/>
    <lineage>
        <taxon>Eukaryota</taxon>
        <taxon>Viridiplantae</taxon>
        <taxon>Streptophyta</taxon>
        <taxon>Embryophyta</taxon>
        <taxon>Tracheophyta</taxon>
        <taxon>Spermatophyta</taxon>
        <taxon>Magnoliopsida</taxon>
        <taxon>Liliopsida</taxon>
        <taxon>Poales</taxon>
        <taxon>Poaceae</taxon>
        <taxon>PACMAD clade</taxon>
        <taxon>Arundinoideae</taxon>
        <taxon>Arundineae</taxon>
        <taxon>Arundo</taxon>
    </lineage>
</organism>
<dbReference type="AlphaFoldDB" id="A0A0A9AJP4"/>